<accession>K2MIG0</accession>
<dbReference type="RefSeq" id="WP_008593553.1">
    <property type="nucleotide sequence ID" value="NZ_AMRM01000002.1"/>
</dbReference>
<protein>
    <recommendedName>
        <fullName evidence="3">N-acylglucosamine 2-epimerase</fullName>
    </recommendedName>
</protein>
<dbReference type="InterPro" id="IPR012341">
    <property type="entry name" value="6hp_glycosidase-like_sf"/>
</dbReference>
<dbReference type="OrthoDB" id="7800341at2"/>
<dbReference type="Proteomes" id="UP000006786">
    <property type="component" value="Unassembled WGS sequence"/>
</dbReference>
<sequence length="412" mass="44750">MSANAFFREAADRYASANAGTLRWMLDRPLLGAGFLNTKVNSLTLADYGEADGLRGPDYIYGWIQGRGLEALVSHEVFFETRDAALSQRLDEAGRSLFARIKELHSRDGHVYFRYDGELRPVRAVGDGAVTAQEPAGDVFTYSDAFTAKGLVAAASRYAPEELPQHLRYLADVIAAIEDGRFQMGEEKPLGGEALAGEPADFGPRMILLGAAGMLEHCGLSDHTAYAQRFIDHVIENHLDEKTGLLRNVPGGDDCNVGHGIEFAGFALDHAPVRKNPALVATLERILIASFRASFAECGLHLTVSVSSGEKLSPYRPWWSLPETIRTAALCHQLTGSADSLAIWQQADSAFFDHYWRGAPAIAYQTRTAEGPTDYVPATPDLDPGYHTGLSLLAAIRVAEALSTSHPAYASR</sequence>
<comment type="caution">
    <text evidence="1">The sequence shown here is derived from an EMBL/GenBank/DDBJ whole genome shotgun (WGS) entry which is preliminary data.</text>
</comment>
<dbReference type="eggNOG" id="ENOG502Z9RI">
    <property type="taxonomic scope" value="Bacteria"/>
</dbReference>
<dbReference type="SUPFAM" id="SSF48208">
    <property type="entry name" value="Six-hairpin glycosidases"/>
    <property type="match status" value="1"/>
</dbReference>
<reference evidence="1 2" key="1">
    <citation type="journal article" date="2012" name="J. Bacteriol.">
        <title>Genome Sequence of Nitratireductor pacificus Type Strain pht-3B.</title>
        <authorList>
            <person name="Lai Q."/>
            <person name="Li G."/>
            <person name="Shao Z."/>
        </authorList>
    </citation>
    <scope>NUCLEOTIDE SEQUENCE [LARGE SCALE GENOMIC DNA]</scope>
    <source>
        <strain evidence="2">pht-3B</strain>
    </source>
</reference>
<dbReference type="GO" id="GO:0005975">
    <property type="term" value="P:carbohydrate metabolic process"/>
    <property type="evidence" value="ECO:0007669"/>
    <property type="project" value="InterPro"/>
</dbReference>
<dbReference type="InterPro" id="IPR008928">
    <property type="entry name" value="6-hairpin_glycosidase_sf"/>
</dbReference>
<dbReference type="STRING" id="391937.NA2_01884"/>
<name>K2MIG0_9HYPH</name>
<dbReference type="PATRIC" id="fig|391937.3.peg.391"/>
<keyword evidence="2" id="KW-1185">Reference proteome</keyword>
<proteinExistence type="predicted"/>
<gene>
    <name evidence="1" type="ORF">NA2_01884</name>
</gene>
<evidence type="ECO:0000313" key="2">
    <source>
        <dbReference type="Proteomes" id="UP000006786"/>
    </source>
</evidence>
<dbReference type="AlphaFoldDB" id="K2MIG0"/>
<organism evidence="1 2">
    <name type="scientific">Nitratireductor pacificus pht-3B</name>
    <dbReference type="NCBI Taxonomy" id="391937"/>
    <lineage>
        <taxon>Bacteria</taxon>
        <taxon>Pseudomonadati</taxon>
        <taxon>Pseudomonadota</taxon>
        <taxon>Alphaproteobacteria</taxon>
        <taxon>Hyphomicrobiales</taxon>
        <taxon>Phyllobacteriaceae</taxon>
        <taxon>Nitratireductor</taxon>
    </lineage>
</organism>
<evidence type="ECO:0008006" key="3">
    <source>
        <dbReference type="Google" id="ProtNLM"/>
    </source>
</evidence>
<dbReference type="Gene3D" id="1.50.10.10">
    <property type="match status" value="1"/>
</dbReference>
<dbReference type="EMBL" id="AMRM01000002">
    <property type="protein sequence ID" value="EKF20495.1"/>
    <property type="molecule type" value="Genomic_DNA"/>
</dbReference>
<evidence type="ECO:0000313" key="1">
    <source>
        <dbReference type="EMBL" id="EKF20495.1"/>
    </source>
</evidence>